<gene>
    <name evidence="1" type="ORF">C8A00DRAFT_37394</name>
</gene>
<name>A0AAN6VH35_9PEZI</name>
<keyword evidence="2" id="KW-1185">Reference proteome</keyword>
<reference evidence="1" key="1">
    <citation type="journal article" date="2023" name="Mol. Phylogenet. Evol.">
        <title>Genome-scale phylogeny and comparative genomics of the fungal order Sordariales.</title>
        <authorList>
            <person name="Hensen N."/>
            <person name="Bonometti L."/>
            <person name="Westerberg I."/>
            <person name="Brannstrom I.O."/>
            <person name="Guillou S."/>
            <person name="Cros-Aarteil S."/>
            <person name="Calhoun S."/>
            <person name="Haridas S."/>
            <person name="Kuo A."/>
            <person name="Mondo S."/>
            <person name="Pangilinan J."/>
            <person name="Riley R."/>
            <person name="LaButti K."/>
            <person name="Andreopoulos B."/>
            <person name="Lipzen A."/>
            <person name="Chen C."/>
            <person name="Yan M."/>
            <person name="Daum C."/>
            <person name="Ng V."/>
            <person name="Clum A."/>
            <person name="Steindorff A."/>
            <person name="Ohm R.A."/>
            <person name="Martin F."/>
            <person name="Silar P."/>
            <person name="Natvig D.O."/>
            <person name="Lalanne C."/>
            <person name="Gautier V."/>
            <person name="Ament-Velasquez S.L."/>
            <person name="Kruys A."/>
            <person name="Hutchinson M.I."/>
            <person name="Powell A.J."/>
            <person name="Barry K."/>
            <person name="Miller A.N."/>
            <person name="Grigoriev I.V."/>
            <person name="Debuchy R."/>
            <person name="Gladieux P."/>
            <person name="Hiltunen Thoren M."/>
            <person name="Johannesson H."/>
        </authorList>
    </citation>
    <scope>NUCLEOTIDE SEQUENCE</scope>
    <source>
        <strain evidence="1">CBS 538.74</strain>
    </source>
</reference>
<accession>A0AAN6VH35</accession>
<reference evidence="1" key="2">
    <citation type="submission" date="2023-05" db="EMBL/GenBank/DDBJ databases">
        <authorList>
            <consortium name="Lawrence Berkeley National Laboratory"/>
            <person name="Steindorff A."/>
            <person name="Hensen N."/>
            <person name="Bonometti L."/>
            <person name="Westerberg I."/>
            <person name="Brannstrom I.O."/>
            <person name="Guillou S."/>
            <person name="Cros-Aarteil S."/>
            <person name="Calhoun S."/>
            <person name="Haridas S."/>
            <person name="Kuo A."/>
            <person name="Mondo S."/>
            <person name="Pangilinan J."/>
            <person name="Riley R."/>
            <person name="Labutti K."/>
            <person name="Andreopoulos B."/>
            <person name="Lipzen A."/>
            <person name="Chen C."/>
            <person name="Yanf M."/>
            <person name="Daum C."/>
            <person name="Ng V."/>
            <person name="Clum A."/>
            <person name="Ohm R."/>
            <person name="Martin F."/>
            <person name="Silar P."/>
            <person name="Natvig D."/>
            <person name="Lalanne C."/>
            <person name="Gautier V."/>
            <person name="Ament-Velasquez S.L."/>
            <person name="Kruys A."/>
            <person name="Hutchinson M.I."/>
            <person name="Powell A.J."/>
            <person name="Barry K."/>
            <person name="Miller A.N."/>
            <person name="Grigoriev I.V."/>
            <person name="Debuchy R."/>
            <person name="Gladieux P."/>
            <person name="Thoren M.H."/>
            <person name="Johannesson H."/>
        </authorList>
    </citation>
    <scope>NUCLEOTIDE SEQUENCE</scope>
    <source>
        <strain evidence="1">CBS 538.74</strain>
    </source>
</reference>
<proteinExistence type="predicted"/>
<organism evidence="1 2">
    <name type="scientific">Chaetomidium leptoderma</name>
    <dbReference type="NCBI Taxonomy" id="669021"/>
    <lineage>
        <taxon>Eukaryota</taxon>
        <taxon>Fungi</taxon>
        <taxon>Dikarya</taxon>
        <taxon>Ascomycota</taxon>
        <taxon>Pezizomycotina</taxon>
        <taxon>Sordariomycetes</taxon>
        <taxon>Sordariomycetidae</taxon>
        <taxon>Sordariales</taxon>
        <taxon>Chaetomiaceae</taxon>
        <taxon>Chaetomidium</taxon>
    </lineage>
</organism>
<sequence>MAAPNADLIDAAANHTIVCHHLRIRFLHLGFSLQNPKVRTLLTKSYPGELLDAILKLSVSMYVKFRHAGQGFDALNGVTSERKWLKAYKDAKWMFDLAVVMLRMFEGEATNLAVEWEAAGLRPMKSVAVGELYPGLEDWESEELDKELGLHLSSYVHSGDSIVIALGNDALPSNHAAEFKRTKALIKEGLEERKITGITWSMNYIKNNPPLNLDPHSFIVQGG</sequence>
<protein>
    <submittedName>
        <fullName evidence="1">Uncharacterized protein</fullName>
    </submittedName>
</protein>
<dbReference type="EMBL" id="MU857104">
    <property type="protein sequence ID" value="KAK4150016.1"/>
    <property type="molecule type" value="Genomic_DNA"/>
</dbReference>
<dbReference type="Proteomes" id="UP001302745">
    <property type="component" value="Unassembled WGS sequence"/>
</dbReference>
<evidence type="ECO:0000313" key="1">
    <source>
        <dbReference type="EMBL" id="KAK4150016.1"/>
    </source>
</evidence>
<comment type="caution">
    <text evidence="1">The sequence shown here is derived from an EMBL/GenBank/DDBJ whole genome shotgun (WGS) entry which is preliminary data.</text>
</comment>
<evidence type="ECO:0000313" key="2">
    <source>
        <dbReference type="Proteomes" id="UP001302745"/>
    </source>
</evidence>
<dbReference type="AlphaFoldDB" id="A0AAN6VH35"/>